<evidence type="ECO:0000313" key="2">
    <source>
        <dbReference type="EMBL" id="SEN61814.1"/>
    </source>
</evidence>
<dbReference type="OrthoDB" id="98563at2"/>
<dbReference type="EMBL" id="FOCF01000009">
    <property type="protein sequence ID" value="SEN61814.1"/>
    <property type="molecule type" value="Genomic_DNA"/>
</dbReference>
<dbReference type="Gene3D" id="2.30.30.940">
    <property type="match status" value="1"/>
</dbReference>
<keyword evidence="3" id="KW-1185">Reference proteome</keyword>
<gene>
    <name evidence="2" type="ORF">SAMN05192583_3163</name>
</gene>
<dbReference type="AlphaFoldDB" id="A0A1H8I0M9"/>
<sequence>MRYRLTPRGDQLSNADPAIGLSRLDQAGAVSLGSGLAGEGKRFLAGRSWIRCGMPVPPATRNGRGGCALRPGEIEIREGDRLIFTASDTKRGMTNGTAVTLVAIEGGTLHLSGRERDHVIGLDDLMRERLGHGAVLNMHRAQGVTVDRAITVMDSRDRLLNSRSLHYVLQTRAREDMSLHTNNRVALAEAIEAHRGDVPHAIDLAPELTVSAGERFDPATGELPLSDDPLASDRGLLATMSEALRKVGRETTPPVREASPQTQGTAQELTPKEPDIDLEYDMDM</sequence>
<dbReference type="RefSeq" id="WP_093666687.1">
    <property type="nucleotide sequence ID" value="NZ_FOCF01000009.1"/>
</dbReference>
<accession>A0A1H8I0M9</accession>
<dbReference type="InterPro" id="IPR027417">
    <property type="entry name" value="P-loop_NTPase"/>
</dbReference>
<dbReference type="Gene3D" id="3.40.50.300">
    <property type="entry name" value="P-loop containing nucleotide triphosphate hydrolases"/>
    <property type="match status" value="1"/>
</dbReference>
<feature type="compositionally biased region" description="Polar residues" evidence="1">
    <location>
        <begin position="259"/>
        <end position="268"/>
    </location>
</feature>
<dbReference type="SUPFAM" id="SSF52540">
    <property type="entry name" value="P-loop containing nucleoside triphosphate hydrolases"/>
    <property type="match status" value="1"/>
</dbReference>
<reference evidence="3" key="1">
    <citation type="submission" date="2016-10" db="EMBL/GenBank/DDBJ databases">
        <authorList>
            <person name="Varghese N."/>
            <person name="Submissions S."/>
        </authorList>
    </citation>
    <scope>NUCLEOTIDE SEQUENCE [LARGE SCALE GENOMIC DNA]</scope>
    <source>
        <strain evidence="3">S6-262</strain>
    </source>
</reference>
<name>A0A1H8I0M9_9SPHN</name>
<evidence type="ECO:0000313" key="3">
    <source>
        <dbReference type="Proteomes" id="UP000199206"/>
    </source>
</evidence>
<protein>
    <submittedName>
        <fullName evidence="2">Uncharacterized protein</fullName>
    </submittedName>
</protein>
<feature type="region of interest" description="Disordered" evidence="1">
    <location>
        <begin position="245"/>
        <end position="284"/>
    </location>
</feature>
<evidence type="ECO:0000256" key="1">
    <source>
        <dbReference type="SAM" id="MobiDB-lite"/>
    </source>
</evidence>
<dbReference type="STRING" id="1166340.SAMN05192583_3163"/>
<proteinExistence type="predicted"/>
<organism evidence="2 3">
    <name type="scientific">Sphingomonas gellani</name>
    <dbReference type="NCBI Taxonomy" id="1166340"/>
    <lineage>
        <taxon>Bacteria</taxon>
        <taxon>Pseudomonadati</taxon>
        <taxon>Pseudomonadota</taxon>
        <taxon>Alphaproteobacteria</taxon>
        <taxon>Sphingomonadales</taxon>
        <taxon>Sphingomonadaceae</taxon>
        <taxon>Sphingomonas</taxon>
    </lineage>
</organism>
<dbReference type="Proteomes" id="UP000199206">
    <property type="component" value="Unassembled WGS sequence"/>
</dbReference>